<dbReference type="AlphaFoldDB" id="B8KXT9"/>
<dbReference type="EMBL" id="DS999411">
    <property type="protein sequence ID" value="EED35772.1"/>
    <property type="molecule type" value="Genomic_DNA"/>
</dbReference>
<dbReference type="HOGENOM" id="CLU_3081493_0_0_6"/>
<evidence type="ECO:0000313" key="2">
    <source>
        <dbReference type="Proteomes" id="UP000004699"/>
    </source>
</evidence>
<accession>B8KXT9</accession>
<organism evidence="1 2">
    <name type="scientific">Luminiphilus syltensis NOR5-1B</name>
    <dbReference type="NCBI Taxonomy" id="565045"/>
    <lineage>
        <taxon>Bacteria</taxon>
        <taxon>Pseudomonadati</taxon>
        <taxon>Pseudomonadota</taxon>
        <taxon>Gammaproteobacteria</taxon>
        <taxon>Cellvibrionales</taxon>
        <taxon>Halieaceae</taxon>
        <taxon>Luminiphilus</taxon>
    </lineage>
</organism>
<name>B8KXT9_9GAMM</name>
<sequence>MRRREIGKRKQFDSSCSGIQDFVPALLINHHSLPCCYADGSERQSMYDNFEA</sequence>
<dbReference type="STRING" id="565045.NOR51B_1719"/>
<evidence type="ECO:0000313" key="1">
    <source>
        <dbReference type="EMBL" id="EED35772.1"/>
    </source>
</evidence>
<keyword evidence="2" id="KW-1185">Reference proteome</keyword>
<reference evidence="2" key="1">
    <citation type="journal article" date="2013" name="BMC Microbiol.">
        <title>Taxonomy and evolution of bacteriochlorophyll a-containing members of the OM60/NOR5 clade of marine gammaproteobacteria: description of Luminiphilus syltensis gen. nov., sp. nov., reclassification of Haliea rubra as Pseudohaliea rubra gen. nov., comb. nov., and emendation of Chromatocurvus halotolerans.</title>
        <authorList>
            <person name="Spring S."/>
            <person name="Riedel T."/>
            <person name="Sproer C."/>
            <person name="Yan S."/>
            <person name="Harder J."/>
            <person name="Fuchs B.M."/>
        </authorList>
    </citation>
    <scope>NUCLEOTIDE SEQUENCE [LARGE SCALE GENOMIC DNA]</scope>
    <source>
        <strain evidence="2">NOR51-B</strain>
    </source>
</reference>
<proteinExistence type="predicted"/>
<protein>
    <submittedName>
        <fullName evidence="1">Uncharacterized protein</fullName>
    </submittedName>
</protein>
<gene>
    <name evidence="1" type="ORF">NOR51B_1719</name>
</gene>
<dbReference type="Proteomes" id="UP000004699">
    <property type="component" value="Unassembled WGS sequence"/>
</dbReference>